<comment type="similarity">
    <text evidence="2 10">Belongs to the SWEET sugar transporter family.</text>
</comment>
<evidence type="ECO:0000256" key="7">
    <source>
        <dbReference type="ARBA" id="ARBA00022737"/>
    </source>
</evidence>
<evidence type="ECO:0000256" key="2">
    <source>
        <dbReference type="ARBA" id="ARBA00007809"/>
    </source>
</evidence>
<proteinExistence type="inferred from homology"/>
<dbReference type="PANTHER" id="PTHR10791">
    <property type="entry name" value="RAG1-ACTIVATING PROTEIN 1"/>
    <property type="match status" value="1"/>
</dbReference>
<dbReference type="GO" id="GO:0005886">
    <property type="term" value="C:plasma membrane"/>
    <property type="evidence" value="ECO:0007669"/>
    <property type="project" value="UniProtKB-SubCell"/>
</dbReference>
<keyword evidence="7" id="KW-0677">Repeat</keyword>
<organism evidence="11 12">
    <name type="scientific">Salvia divinorum</name>
    <name type="common">Maria pastora</name>
    <name type="synonym">Diviner's sage</name>
    <dbReference type="NCBI Taxonomy" id="28513"/>
    <lineage>
        <taxon>Eukaryota</taxon>
        <taxon>Viridiplantae</taxon>
        <taxon>Streptophyta</taxon>
        <taxon>Embryophyta</taxon>
        <taxon>Tracheophyta</taxon>
        <taxon>Spermatophyta</taxon>
        <taxon>Magnoliopsida</taxon>
        <taxon>eudicotyledons</taxon>
        <taxon>Gunneridae</taxon>
        <taxon>Pentapetalae</taxon>
        <taxon>asterids</taxon>
        <taxon>lamiids</taxon>
        <taxon>Lamiales</taxon>
        <taxon>Lamiaceae</taxon>
        <taxon>Nepetoideae</taxon>
        <taxon>Mentheae</taxon>
        <taxon>Salviinae</taxon>
        <taxon>Salvia</taxon>
        <taxon>Salvia subgen. Calosphace</taxon>
    </lineage>
</organism>
<dbReference type="Proteomes" id="UP001567538">
    <property type="component" value="Unassembled WGS sequence"/>
</dbReference>
<feature type="transmembrane region" description="Helical" evidence="10">
    <location>
        <begin position="43"/>
        <end position="61"/>
    </location>
</feature>
<evidence type="ECO:0000256" key="10">
    <source>
        <dbReference type="RuleBase" id="RU910715"/>
    </source>
</evidence>
<feature type="transmembrane region" description="Helical" evidence="10">
    <location>
        <begin position="160"/>
        <end position="180"/>
    </location>
</feature>
<keyword evidence="9 10" id="KW-0472">Membrane</keyword>
<dbReference type="EMBL" id="JBEAFC010000003">
    <property type="protein sequence ID" value="KAL1562907.1"/>
    <property type="molecule type" value="Genomic_DNA"/>
</dbReference>
<feature type="transmembrane region" description="Helical" evidence="10">
    <location>
        <begin position="67"/>
        <end position="89"/>
    </location>
</feature>
<dbReference type="InterPro" id="IPR004316">
    <property type="entry name" value="SWEET_rpt"/>
</dbReference>
<dbReference type="AlphaFoldDB" id="A0ABD1I3D3"/>
<accession>A0ABD1I3D3</accession>
<dbReference type="FunFam" id="1.20.1280.290:FF:000001">
    <property type="entry name" value="Bidirectional sugar transporter SWEET"/>
    <property type="match status" value="1"/>
</dbReference>
<keyword evidence="5 10" id="KW-0762">Sugar transport</keyword>
<evidence type="ECO:0000313" key="12">
    <source>
        <dbReference type="Proteomes" id="UP001567538"/>
    </source>
</evidence>
<keyword evidence="4" id="KW-1003">Cell membrane</keyword>
<protein>
    <recommendedName>
        <fullName evidence="10">Bidirectional sugar transporter SWEET</fullName>
    </recommendedName>
</protein>
<dbReference type="InterPro" id="IPR047664">
    <property type="entry name" value="SWEET"/>
</dbReference>
<comment type="subcellular location">
    <subcellularLocation>
        <location evidence="1 10">Cell membrane</location>
        <topology evidence="1 10">Multi-pass membrane protein</topology>
    </subcellularLocation>
</comment>
<name>A0ABD1I3D3_SALDI</name>
<evidence type="ECO:0000313" key="11">
    <source>
        <dbReference type="EMBL" id="KAL1562907.1"/>
    </source>
</evidence>
<evidence type="ECO:0000256" key="6">
    <source>
        <dbReference type="ARBA" id="ARBA00022692"/>
    </source>
</evidence>
<evidence type="ECO:0000256" key="5">
    <source>
        <dbReference type="ARBA" id="ARBA00022597"/>
    </source>
</evidence>
<gene>
    <name evidence="11" type="ORF">AAHA92_05429</name>
</gene>
<sequence>MQTPIIFVFGILGNIVSFLVYLAPAPTFHRIVKKKSTEGFECVPYVVALLSSMLWIYYATLKSNETLLITINSVGCFIETIYISIYIIYASKHARLRAIKLSLVLDIIVFGSILLFTLFFLQGPQRVEVLGWISVTLSASVYIAPLTIMKQVIRTKSVEFMPISLSFALLLNAVMWFFYGLLLRDIYIAVPNTVGFIFGLLQIILYCIFKNSKIDYAEEHKLPTAIKPETTSNCEQIHPVCSLPIQDDQDFDITVTVSVENGGENVVEPQQSTVDSHDQPN</sequence>
<evidence type="ECO:0000256" key="1">
    <source>
        <dbReference type="ARBA" id="ARBA00004651"/>
    </source>
</evidence>
<evidence type="ECO:0000256" key="3">
    <source>
        <dbReference type="ARBA" id="ARBA00022448"/>
    </source>
</evidence>
<evidence type="ECO:0000256" key="9">
    <source>
        <dbReference type="ARBA" id="ARBA00023136"/>
    </source>
</evidence>
<dbReference type="Pfam" id="PF03083">
    <property type="entry name" value="MtN3_slv"/>
    <property type="match status" value="2"/>
</dbReference>
<comment type="function">
    <text evidence="10">Mediates both low-affinity uptake and efflux of sugar across the membrane.</text>
</comment>
<evidence type="ECO:0000256" key="8">
    <source>
        <dbReference type="ARBA" id="ARBA00022989"/>
    </source>
</evidence>
<evidence type="ECO:0000256" key="4">
    <source>
        <dbReference type="ARBA" id="ARBA00022475"/>
    </source>
</evidence>
<keyword evidence="12" id="KW-1185">Reference proteome</keyword>
<dbReference type="FunFam" id="1.20.1280.290:FF:000003">
    <property type="entry name" value="Bidirectional sugar transporter SWEET"/>
    <property type="match status" value="1"/>
</dbReference>
<feature type="transmembrane region" description="Helical" evidence="10">
    <location>
        <begin position="6"/>
        <end position="23"/>
    </location>
</feature>
<dbReference type="Gene3D" id="1.20.1280.290">
    <property type="match status" value="2"/>
</dbReference>
<keyword evidence="3 10" id="KW-0813">Transport</keyword>
<reference evidence="11 12" key="1">
    <citation type="submission" date="2024-06" db="EMBL/GenBank/DDBJ databases">
        <title>A chromosome level genome sequence of Diviner's sage (Salvia divinorum).</title>
        <authorList>
            <person name="Ford S.A."/>
            <person name="Ro D.-K."/>
            <person name="Ness R.W."/>
            <person name="Phillips M.A."/>
        </authorList>
    </citation>
    <scope>NUCLEOTIDE SEQUENCE [LARGE SCALE GENOMIC DNA]</scope>
    <source>
        <strain evidence="11">SAF-2024a</strain>
        <tissue evidence="11">Leaf</tissue>
    </source>
</reference>
<feature type="transmembrane region" description="Helical" evidence="10">
    <location>
        <begin position="129"/>
        <end position="148"/>
    </location>
</feature>
<dbReference type="PANTHER" id="PTHR10791:SF22">
    <property type="entry name" value="BIDIRECTIONAL SUGAR TRANSPORTER SWEET11"/>
    <property type="match status" value="1"/>
</dbReference>
<feature type="transmembrane region" description="Helical" evidence="10">
    <location>
        <begin position="186"/>
        <end position="209"/>
    </location>
</feature>
<comment type="caution">
    <text evidence="11">The sequence shown here is derived from an EMBL/GenBank/DDBJ whole genome shotgun (WGS) entry which is preliminary data.</text>
</comment>
<keyword evidence="8 10" id="KW-1133">Transmembrane helix</keyword>
<keyword evidence="6 10" id="KW-0812">Transmembrane</keyword>
<feature type="transmembrane region" description="Helical" evidence="10">
    <location>
        <begin position="101"/>
        <end position="123"/>
    </location>
</feature>